<name>A0A6J7ZF47_PLARU</name>
<dbReference type="EMBL" id="CZCZ02000004">
    <property type="protein sequence ID" value="CAC5339941.1"/>
    <property type="molecule type" value="Genomic_DNA"/>
</dbReference>
<sequence length="59" mass="6473">MNSEVIVKTEKIIEQSPKPAAKELRISKRTLAIISETLLIRIKSSHIVDPSLSISTGSN</sequence>
<organism evidence="1 2">
    <name type="scientific">Planktothrix rubescens CCAP 1459/22</name>
    <dbReference type="NCBI Taxonomy" id="329571"/>
    <lineage>
        <taxon>Bacteria</taxon>
        <taxon>Bacillati</taxon>
        <taxon>Cyanobacteriota</taxon>
        <taxon>Cyanophyceae</taxon>
        <taxon>Oscillatoriophycideae</taxon>
        <taxon>Oscillatoriales</taxon>
        <taxon>Microcoleaceae</taxon>
        <taxon>Planktothrix</taxon>
    </lineage>
</organism>
<protein>
    <submittedName>
        <fullName evidence="1">Uncharacterized protein</fullName>
    </submittedName>
</protein>
<reference evidence="1" key="1">
    <citation type="submission" date="2020-05" db="EMBL/GenBank/DDBJ databases">
        <authorList>
            <consortium name="Genoscope - CEA"/>
            <person name="William W."/>
        </authorList>
    </citation>
    <scope>NUCLEOTIDE SEQUENCE [LARGE SCALE GENOMIC DNA]</scope>
    <source>
        <strain evidence="1">PCC 7821</strain>
    </source>
</reference>
<comment type="caution">
    <text evidence="1">The sequence shown here is derived from an EMBL/GenBank/DDBJ whole genome shotgun (WGS) entry which is preliminary data.</text>
</comment>
<dbReference type="AlphaFoldDB" id="A0A6J7ZF47"/>
<dbReference type="EMBL" id="LR812490">
    <property type="protein sequence ID" value="CAC5339941.1"/>
    <property type="molecule type" value="Genomic_DNA"/>
</dbReference>
<proteinExistence type="predicted"/>
<evidence type="ECO:0000313" key="2">
    <source>
        <dbReference type="Proteomes" id="UP000196521"/>
    </source>
</evidence>
<dbReference type="Proteomes" id="UP000196521">
    <property type="component" value="Chromosome"/>
</dbReference>
<evidence type="ECO:0000313" key="1">
    <source>
        <dbReference type="EMBL" id="CAC5339941.1"/>
    </source>
</evidence>
<accession>A0A6J7ZF47</accession>
<gene>
    <name evidence="1" type="ORF">PLAN_10085</name>
</gene>
<keyword evidence="2" id="KW-1185">Reference proteome</keyword>